<keyword evidence="2" id="KW-1185">Reference proteome</keyword>
<reference evidence="1 2" key="1">
    <citation type="submission" date="2022-10" db="EMBL/GenBank/DDBJ databases">
        <title>Comparative genomic analysis of Cohnella hashimotonis sp. nov., isolated from the International Space Station.</title>
        <authorList>
            <person name="Simpson A."/>
            <person name="Venkateswaran K."/>
        </authorList>
    </citation>
    <scope>NUCLEOTIDE SEQUENCE [LARGE SCALE GENOMIC DNA]</scope>
    <source>
        <strain evidence="1 2">DSM 18997</strain>
    </source>
</reference>
<organism evidence="1 2">
    <name type="scientific">Cohnella ginsengisoli</name>
    <dbReference type="NCBI Taxonomy" id="425004"/>
    <lineage>
        <taxon>Bacteria</taxon>
        <taxon>Bacillati</taxon>
        <taxon>Bacillota</taxon>
        <taxon>Bacilli</taxon>
        <taxon>Bacillales</taxon>
        <taxon>Paenibacillaceae</taxon>
        <taxon>Cohnella</taxon>
    </lineage>
</organism>
<sequence>MQVDERMQLAGAPRRFFRRSGRVRRPAAGWIGIRLRGSGGRAVGRRERRGDADGCFDFGLGTVRMMEWGAQTLLLLLGLFFLV</sequence>
<name>A0A9X4KDF6_9BACL</name>
<gene>
    <name evidence="1" type="ORF">OMP38_03265</name>
</gene>
<proteinExistence type="predicted"/>
<dbReference type="RefSeq" id="WP_277563869.1">
    <property type="nucleotide sequence ID" value="NZ_JAPDHZ010000002.1"/>
</dbReference>
<dbReference type="Proteomes" id="UP001153387">
    <property type="component" value="Unassembled WGS sequence"/>
</dbReference>
<evidence type="ECO:0000313" key="1">
    <source>
        <dbReference type="EMBL" id="MDG0789983.1"/>
    </source>
</evidence>
<accession>A0A9X4KDF6</accession>
<comment type="caution">
    <text evidence="1">The sequence shown here is derived from an EMBL/GenBank/DDBJ whole genome shotgun (WGS) entry which is preliminary data.</text>
</comment>
<evidence type="ECO:0000313" key="2">
    <source>
        <dbReference type="Proteomes" id="UP001153387"/>
    </source>
</evidence>
<dbReference type="EMBL" id="JAPDHZ010000002">
    <property type="protein sequence ID" value="MDG0789983.1"/>
    <property type="molecule type" value="Genomic_DNA"/>
</dbReference>
<dbReference type="AlphaFoldDB" id="A0A9X4KDF6"/>
<protein>
    <submittedName>
        <fullName evidence="1">Uncharacterized protein</fullName>
    </submittedName>
</protein>